<feature type="transmembrane region" description="Helical" evidence="7">
    <location>
        <begin position="12"/>
        <end position="34"/>
    </location>
</feature>
<dbReference type="SUPFAM" id="SSF103473">
    <property type="entry name" value="MFS general substrate transporter"/>
    <property type="match status" value="1"/>
</dbReference>
<feature type="transmembrane region" description="Helical" evidence="7">
    <location>
        <begin position="80"/>
        <end position="97"/>
    </location>
</feature>
<sequence>MKRTFSFGLDREPLVIVAGTAFIAATYGLVRLAYGLFLPDVQTDLALDSARAGYISSGSSLVYCLAAVCGFLYGRRYPRALIVVATVTAAGGVWGMAAAGNLIVFGLFAVISSAGAGLASPALVSVVRRNIAADRVDRAQSMVNSGTGPGLVGAGALALVFLPEWRVTWAVIGVVTVIIAVGLLAADRPGSAGRDEQAPTFSVAWVRRHATALTVAVLMGAASSAMWTYGRAILVDNGGSSQRGTTIAWIMIGIGGAAVALTAAPLARWSATSAWTLSCSTMTAGIVLVAAAPGRMTVALIGCLLFGWGFTSATSALIAWTSTIDAARSAAGTALLFIALMFGQAVGATALGAVITAVGYGFAFIVAAVASAVSIAVALLDRTGRRADADERPGSGEPGHEPSAGPAPIERITGELEGRQRR</sequence>
<feature type="transmembrane region" description="Helical" evidence="7">
    <location>
        <begin position="298"/>
        <end position="320"/>
    </location>
</feature>
<dbReference type="PANTHER" id="PTHR43124">
    <property type="entry name" value="PURINE EFFLUX PUMP PBUE"/>
    <property type="match status" value="1"/>
</dbReference>
<dbReference type="GO" id="GO:0005886">
    <property type="term" value="C:plasma membrane"/>
    <property type="evidence" value="ECO:0007669"/>
    <property type="project" value="UniProtKB-SubCell"/>
</dbReference>
<evidence type="ECO:0000313" key="8">
    <source>
        <dbReference type="EMBL" id="SDU23987.1"/>
    </source>
</evidence>
<evidence type="ECO:0000256" key="3">
    <source>
        <dbReference type="ARBA" id="ARBA00022692"/>
    </source>
</evidence>
<accession>A0A1H2GWF1</accession>
<proteinExistence type="predicted"/>
<organism evidence="8 9">
    <name type="scientific">Gordonia westfalica</name>
    <dbReference type="NCBI Taxonomy" id="158898"/>
    <lineage>
        <taxon>Bacteria</taxon>
        <taxon>Bacillati</taxon>
        <taxon>Actinomycetota</taxon>
        <taxon>Actinomycetes</taxon>
        <taxon>Mycobacteriales</taxon>
        <taxon>Gordoniaceae</taxon>
        <taxon>Gordonia</taxon>
    </lineage>
</organism>
<name>A0A1H2GWF1_9ACTN</name>
<evidence type="ECO:0000313" key="9">
    <source>
        <dbReference type="Proteomes" id="UP000183180"/>
    </source>
</evidence>
<feature type="transmembrane region" description="Helical" evidence="7">
    <location>
        <begin position="167"/>
        <end position="186"/>
    </location>
</feature>
<keyword evidence="5 7" id="KW-0472">Membrane</keyword>
<evidence type="ECO:0000256" key="5">
    <source>
        <dbReference type="ARBA" id="ARBA00023136"/>
    </source>
</evidence>
<feature type="transmembrane region" description="Helical" evidence="7">
    <location>
        <begin position="206"/>
        <end position="227"/>
    </location>
</feature>
<feature type="compositionally biased region" description="Basic and acidic residues" evidence="6">
    <location>
        <begin position="386"/>
        <end position="400"/>
    </location>
</feature>
<feature type="transmembrane region" description="Helical" evidence="7">
    <location>
        <begin position="103"/>
        <end position="127"/>
    </location>
</feature>
<dbReference type="InterPro" id="IPR050189">
    <property type="entry name" value="MFS_Efflux_Transporters"/>
</dbReference>
<protein>
    <submittedName>
        <fullName evidence="8">Predicted arabinose efflux permease, MFS family</fullName>
    </submittedName>
</protein>
<gene>
    <name evidence="8" type="ORF">SAMN04488548_134147</name>
</gene>
<evidence type="ECO:0000256" key="1">
    <source>
        <dbReference type="ARBA" id="ARBA00004651"/>
    </source>
</evidence>
<dbReference type="RefSeq" id="WP_074848715.1">
    <property type="nucleotide sequence ID" value="NZ_FNLM01000034.1"/>
</dbReference>
<evidence type="ECO:0000256" key="6">
    <source>
        <dbReference type="SAM" id="MobiDB-lite"/>
    </source>
</evidence>
<dbReference type="PANTHER" id="PTHR43124:SF3">
    <property type="entry name" value="CHLORAMPHENICOL EFFLUX PUMP RV0191"/>
    <property type="match status" value="1"/>
</dbReference>
<keyword evidence="4 7" id="KW-1133">Transmembrane helix</keyword>
<feature type="transmembrane region" description="Helical" evidence="7">
    <location>
        <begin position="274"/>
        <end position="292"/>
    </location>
</feature>
<evidence type="ECO:0000256" key="7">
    <source>
        <dbReference type="SAM" id="Phobius"/>
    </source>
</evidence>
<feature type="transmembrane region" description="Helical" evidence="7">
    <location>
        <begin position="247"/>
        <end position="267"/>
    </location>
</feature>
<evidence type="ECO:0000256" key="2">
    <source>
        <dbReference type="ARBA" id="ARBA00022475"/>
    </source>
</evidence>
<evidence type="ECO:0000256" key="4">
    <source>
        <dbReference type="ARBA" id="ARBA00022989"/>
    </source>
</evidence>
<reference evidence="8 9" key="1">
    <citation type="submission" date="2016-10" db="EMBL/GenBank/DDBJ databases">
        <authorList>
            <person name="de Groot N.N."/>
        </authorList>
    </citation>
    <scope>NUCLEOTIDE SEQUENCE [LARGE SCALE GENOMIC DNA]</scope>
    <source>
        <strain evidence="8 9">DSM 44215</strain>
    </source>
</reference>
<feature type="transmembrane region" description="Helical" evidence="7">
    <location>
        <begin position="54"/>
        <end position="73"/>
    </location>
</feature>
<dbReference type="Gene3D" id="1.20.1250.20">
    <property type="entry name" value="MFS general substrate transporter like domains"/>
    <property type="match status" value="1"/>
</dbReference>
<keyword evidence="2" id="KW-1003">Cell membrane</keyword>
<feature type="transmembrane region" description="Helical" evidence="7">
    <location>
        <begin position="361"/>
        <end position="380"/>
    </location>
</feature>
<dbReference type="EMBL" id="FNLM01000034">
    <property type="protein sequence ID" value="SDU23987.1"/>
    <property type="molecule type" value="Genomic_DNA"/>
</dbReference>
<feature type="transmembrane region" description="Helical" evidence="7">
    <location>
        <begin position="139"/>
        <end position="161"/>
    </location>
</feature>
<comment type="subcellular location">
    <subcellularLocation>
        <location evidence="1">Cell membrane</location>
        <topology evidence="1">Multi-pass membrane protein</topology>
    </subcellularLocation>
</comment>
<dbReference type="GO" id="GO:0022857">
    <property type="term" value="F:transmembrane transporter activity"/>
    <property type="evidence" value="ECO:0007669"/>
    <property type="project" value="InterPro"/>
</dbReference>
<dbReference type="InterPro" id="IPR036259">
    <property type="entry name" value="MFS_trans_sf"/>
</dbReference>
<dbReference type="Pfam" id="PF07690">
    <property type="entry name" value="MFS_1"/>
    <property type="match status" value="1"/>
</dbReference>
<feature type="compositionally biased region" description="Basic and acidic residues" evidence="6">
    <location>
        <begin position="412"/>
        <end position="422"/>
    </location>
</feature>
<feature type="region of interest" description="Disordered" evidence="6">
    <location>
        <begin position="386"/>
        <end position="422"/>
    </location>
</feature>
<feature type="transmembrane region" description="Helical" evidence="7">
    <location>
        <begin position="332"/>
        <end position="355"/>
    </location>
</feature>
<keyword evidence="3 7" id="KW-0812">Transmembrane</keyword>
<dbReference type="STRING" id="158898.SAMN04488548_134147"/>
<dbReference type="Proteomes" id="UP000183180">
    <property type="component" value="Unassembled WGS sequence"/>
</dbReference>
<dbReference type="InterPro" id="IPR011701">
    <property type="entry name" value="MFS"/>
</dbReference>
<dbReference type="AlphaFoldDB" id="A0A1H2GWF1"/>
<dbReference type="OrthoDB" id="2957247at2"/>